<name>A0ACC3C9B9_PYRYE</name>
<keyword evidence="2" id="KW-1185">Reference proteome</keyword>
<proteinExistence type="predicted"/>
<evidence type="ECO:0000313" key="1">
    <source>
        <dbReference type="EMBL" id="KAK1866820.1"/>
    </source>
</evidence>
<organism evidence="1 2">
    <name type="scientific">Pyropia yezoensis</name>
    <name type="common">Susabi-nori</name>
    <name type="synonym">Porphyra yezoensis</name>
    <dbReference type="NCBI Taxonomy" id="2788"/>
    <lineage>
        <taxon>Eukaryota</taxon>
        <taxon>Rhodophyta</taxon>
        <taxon>Bangiophyceae</taxon>
        <taxon>Bangiales</taxon>
        <taxon>Bangiaceae</taxon>
        <taxon>Pyropia</taxon>
    </lineage>
</organism>
<comment type="caution">
    <text evidence="1">The sequence shown here is derived from an EMBL/GenBank/DDBJ whole genome shotgun (WGS) entry which is preliminary data.</text>
</comment>
<reference evidence="1" key="1">
    <citation type="submission" date="2019-11" db="EMBL/GenBank/DDBJ databases">
        <title>Nori genome reveals adaptations in red seaweeds to the harsh intertidal environment.</title>
        <authorList>
            <person name="Wang D."/>
            <person name="Mao Y."/>
        </authorList>
    </citation>
    <scope>NUCLEOTIDE SEQUENCE</scope>
    <source>
        <tissue evidence="1">Gametophyte</tissue>
    </source>
</reference>
<sequence length="881" mass="91430">MTASDVHAGQVMGGRSPREPPVSPCSLTSDGRSSSPAVSKQPFSPVSLGTVADLSRATVLGNKRDVTEAACLDDARDLMLVSCDAMPSASGPDCMNEGHVSAGGHDGASAPSAATTAECDTSLLDACSRVAPGLSDVASEVMSAPAGAACVNFAQATSDVATLDAGSVPAASASDVCPPAPEPTRQAGPAPRRSARARVPSAIAASAAAAPVKRERRRKRCDAFPVDLDVAPVVKRPSPTDDAFAQAGGPSPLELSQSRASSAPRKPTLDLPLPGPSHGAAPVTPGAGTPTATADFKRQQLLARLHAINAEKAKLALAAPTPRHSVSSSQLHGLVTPGCPPVTPATPGSALYSQGRSCGSPAASTSTCGATALTALDLGADRGSGVGSGPATPGVDTEGRSTSTTDRVPRRPSRPRTPSVWLKPAPGEPSIGALSTPTMPSGWSRDPRVKYCRRIVNELLRHTQAKPFSAPVNELWPPESIPNYFVIVKQPMDLGTIKRTLEAGGYCSFDPNDVAAGRMMSLTRFQSDVLQVFTNAMLYNRPGDSLYQCAFTLRDEFQRLMIDMPNEAPPAAKGAGRRGSRRPKPSPTIKAKKASPAKRGSPASPSASAPKAAAPKRAPKGKRSALGAAAPEAADARESAASLSGASGEGAGSCSPGPVAVASRPAKLAVPAPPQSVREIRRKLAQLQDERAYVEVFSLGHAKGGAGYMKRAAMLYHVDMRFEEKERLGNNIATLSVDKLGKVVQLVARKSAGRAEVNHNDEYELDMDALDNNTLREMEAYVEGCLPAAKRRTIKDVSSYTSVAAIDSAMLALRTQMTNILARREQARAHRRRMGSYSSEDSDSSDGDSSEGDSSDSGSHSSDSDSSSSGESSSDTESDGE</sequence>
<dbReference type="EMBL" id="CM020619">
    <property type="protein sequence ID" value="KAK1866820.1"/>
    <property type="molecule type" value="Genomic_DNA"/>
</dbReference>
<accession>A0ACC3C9B9</accession>
<dbReference type="Proteomes" id="UP000798662">
    <property type="component" value="Chromosome 2"/>
</dbReference>
<evidence type="ECO:0000313" key="2">
    <source>
        <dbReference type="Proteomes" id="UP000798662"/>
    </source>
</evidence>
<gene>
    <name evidence="1" type="ORF">I4F81_009332</name>
</gene>
<protein>
    <submittedName>
        <fullName evidence="1">Uncharacterized protein</fullName>
    </submittedName>
</protein>